<evidence type="ECO:0000313" key="6">
    <source>
        <dbReference type="Proteomes" id="UP000321386"/>
    </source>
</evidence>
<dbReference type="InterPro" id="IPR025877">
    <property type="entry name" value="MobA-like_NTP_Trfase"/>
</dbReference>
<sequence length="400" mass="40830">MPDEPRPHEPRPDEGRGAWDAIVLAGGAGRRLGGAEAGVVKPEVVVAGRALVDHVLAAVAGARRRVLVAPDAQVRPGVLMALEDPPLGGPVAGIAAGVAALDAHPAHTPPAGPDDGALGEDQDRRHHERAGGQGSDPGGVDRRATTAASDADDVVVVLACDVPRAGLAVPALVAAARRPDVDGARLVDDEGRPQHLVAAYRLGALRRAVAALRDGQGGVRDASVRRLVAPLTFADVPDPGGAAADADTWPAVHRLDAELTLAQRPAFTERAPTPAGRVGAPLGGEALAERAEVHPDDGTIRGSAPGVKERAVSDPRRGPGADLPEWVEHLASTLTVDPALVDVDRILALAGEVAHSVARPAVPISMFVAGLAAAGRTPDEIAALLARVETAAQAWGEERA</sequence>
<evidence type="ECO:0000256" key="1">
    <source>
        <dbReference type="ARBA" id="ARBA00022679"/>
    </source>
</evidence>
<dbReference type="RefSeq" id="WP_246783922.1">
    <property type="nucleotide sequence ID" value="NZ_BJUA01000012.1"/>
</dbReference>
<dbReference type="PANTHER" id="PTHR19136:SF81">
    <property type="entry name" value="MOLYBDENUM COFACTOR GUANYLYLTRANSFERASE"/>
    <property type="match status" value="1"/>
</dbReference>
<organism evidence="5 6">
    <name type="scientific">Cellulomonas persica</name>
    <dbReference type="NCBI Taxonomy" id="76861"/>
    <lineage>
        <taxon>Bacteria</taxon>
        <taxon>Bacillati</taxon>
        <taxon>Actinomycetota</taxon>
        <taxon>Actinomycetes</taxon>
        <taxon>Micrococcales</taxon>
        <taxon>Cellulomonadaceae</taxon>
        <taxon>Cellulomonas</taxon>
    </lineage>
</organism>
<evidence type="ECO:0000256" key="2">
    <source>
        <dbReference type="SAM" id="MobiDB-lite"/>
    </source>
</evidence>
<gene>
    <name evidence="5" type="ORF">CPE01_25100</name>
</gene>
<feature type="domain" description="DUF6457" evidence="4">
    <location>
        <begin position="321"/>
        <end position="399"/>
    </location>
</feature>
<dbReference type="Proteomes" id="UP000321386">
    <property type="component" value="Unassembled WGS sequence"/>
</dbReference>
<feature type="region of interest" description="Disordered" evidence="2">
    <location>
        <begin position="103"/>
        <end position="146"/>
    </location>
</feature>
<protein>
    <submittedName>
        <fullName evidence="5">Uncharacterized protein</fullName>
    </submittedName>
</protein>
<dbReference type="AlphaFoldDB" id="A0A510UVR8"/>
<dbReference type="SUPFAM" id="SSF53448">
    <property type="entry name" value="Nucleotide-diphospho-sugar transferases"/>
    <property type="match status" value="2"/>
</dbReference>
<dbReference type="Gene3D" id="3.90.550.10">
    <property type="entry name" value="Spore Coat Polysaccharide Biosynthesis Protein SpsA, Chain A"/>
    <property type="match status" value="1"/>
</dbReference>
<reference evidence="5 6" key="1">
    <citation type="submission" date="2019-07" db="EMBL/GenBank/DDBJ databases">
        <title>Whole genome shotgun sequence of Cellulomonas persica NBRC 101101.</title>
        <authorList>
            <person name="Hosoyama A."/>
            <person name="Uohara A."/>
            <person name="Ohji S."/>
            <person name="Ichikawa N."/>
        </authorList>
    </citation>
    <scope>NUCLEOTIDE SEQUENCE [LARGE SCALE GENOMIC DNA]</scope>
    <source>
        <strain evidence="5 6">NBRC 101101</strain>
    </source>
</reference>
<evidence type="ECO:0000259" key="4">
    <source>
        <dbReference type="Pfam" id="PF20058"/>
    </source>
</evidence>
<dbReference type="Pfam" id="PF20058">
    <property type="entry name" value="DUF6457"/>
    <property type="match status" value="1"/>
</dbReference>
<comment type="caution">
    <text evidence="5">The sequence shown here is derived from an EMBL/GenBank/DDBJ whole genome shotgun (WGS) entry which is preliminary data.</text>
</comment>
<feature type="domain" description="MobA-like NTP transferase" evidence="3">
    <location>
        <begin position="21"/>
        <end position="220"/>
    </location>
</feature>
<dbReference type="EMBL" id="BJUA01000012">
    <property type="protein sequence ID" value="GEK18777.1"/>
    <property type="molecule type" value="Genomic_DNA"/>
</dbReference>
<dbReference type="InterPro" id="IPR029044">
    <property type="entry name" value="Nucleotide-diphossugar_trans"/>
</dbReference>
<keyword evidence="6" id="KW-1185">Reference proteome</keyword>
<proteinExistence type="predicted"/>
<feature type="region of interest" description="Disordered" evidence="2">
    <location>
        <begin position="296"/>
        <end position="319"/>
    </location>
</feature>
<accession>A0A510UVR8</accession>
<keyword evidence="1" id="KW-0808">Transferase</keyword>
<feature type="compositionally biased region" description="Basic and acidic residues" evidence="2">
    <location>
        <begin position="307"/>
        <end position="319"/>
    </location>
</feature>
<name>A0A510UVR8_9CELL</name>
<dbReference type="GO" id="GO:0016779">
    <property type="term" value="F:nucleotidyltransferase activity"/>
    <property type="evidence" value="ECO:0007669"/>
    <property type="project" value="TreeGrafter"/>
</dbReference>
<dbReference type="Pfam" id="PF12804">
    <property type="entry name" value="NTP_transf_3"/>
    <property type="match status" value="1"/>
</dbReference>
<dbReference type="InterPro" id="IPR045598">
    <property type="entry name" value="DUF6457"/>
</dbReference>
<dbReference type="PANTHER" id="PTHR19136">
    <property type="entry name" value="MOLYBDENUM COFACTOR GUANYLYLTRANSFERASE"/>
    <property type="match status" value="1"/>
</dbReference>
<evidence type="ECO:0000313" key="5">
    <source>
        <dbReference type="EMBL" id="GEK18777.1"/>
    </source>
</evidence>
<evidence type="ECO:0000259" key="3">
    <source>
        <dbReference type="Pfam" id="PF12804"/>
    </source>
</evidence>